<sequence>MEQFRQIGEVWGSLRALMVFKDDIQINRRQCCLLFDIFSSAFKTIVEEIRQNLRLEEKNTKWKALEQPLRELHRAFKDAELYIRNCMDTKDWWGKAMSLHQNNDCVEFHIHNLLCTFPIVIEAIETAGEMSGLALATKYEKEWNDPKLFQWKFGKQYLVTREICSRLESAWREDRWLLLEMIREKKSSGSVGKNEQKLGDLLLKKLNGSEQFNGKLFPGSVLVGAKDYQVKRRLEGGSQCKEIQWLGEGFALRQFFGEIEPLNSEISSLLSLSHPNIMQYLCGFYDEEKKECLLVMEMMNKDLHSQIKENCGQRRRILFPLPVMVDLMLQIARGMEYLHSMKVYHGDLNPSNIFLKARNSSTEGYFHAKVSGFGLSSIKNHTFSRSSPGQNGTDPLIWHAPEVLAEQEQLGSSCSSKFSEKADVYSFGMLCFELLTGKVPFEDSHLQGDKMSRNIRAGERPLFPFPSHKFLANLAKRCWHTDPVQRPTFSSICRILRYIKRFLVQNPDHSQPELTQPPVDYFELEAGFVKKLTVEGNLDPMPVSQIPFQMFAYRLVEKEKTSLDSKDKGSESASEAAASVSGDENVALVDDPFLQASEGRLVCSETPEKKISPAKISAESKTRRSLGTPKAQAQKPTPLKPCGGMKLNRGAQIGLGRTSGHALDSDVS</sequence>
<dbReference type="InterPro" id="IPR001245">
    <property type="entry name" value="Ser-Thr/Tyr_kinase_cat_dom"/>
</dbReference>
<evidence type="ECO:0000256" key="1">
    <source>
        <dbReference type="SAM" id="MobiDB-lite"/>
    </source>
</evidence>
<dbReference type="PANTHER" id="PTHR23257">
    <property type="entry name" value="SERINE-THREONINE PROTEIN KINASE"/>
    <property type="match status" value="1"/>
</dbReference>
<dbReference type="GO" id="GO:0007165">
    <property type="term" value="P:signal transduction"/>
    <property type="evidence" value="ECO:0007669"/>
    <property type="project" value="TreeGrafter"/>
</dbReference>
<evidence type="ECO:0000313" key="3">
    <source>
        <dbReference type="EMBL" id="KAJ9706127.1"/>
    </source>
</evidence>
<gene>
    <name evidence="3" type="ORF">PVL29_001608</name>
</gene>
<dbReference type="GO" id="GO:0004672">
    <property type="term" value="F:protein kinase activity"/>
    <property type="evidence" value="ECO:0007669"/>
    <property type="project" value="InterPro"/>
</dbReference>
<dbReference type="Pfam" id="PF06760">
    <property type="entry name" value="DUF1221"/>
    <property type="match status" value="1"/>
</dbReference>
<feature type="region of interest" description="Disordered" evidence="1">
    <location>
        <begin position="604"/>
        <end position="668"/>
    </location>
</feature>
<feature type="region of interest" description="Disordered" evidence="1">
    <location>
        <begin position="562"/>
        <end position="581"/>
    </location>
</feature>
<reference evidence="3 4" key="1">
    <citation type="journal article" date="2023" name="BMC Biotechnol.">
        <title>Vitis rotundifolia cv Carlos genome sequencing.</title>
        <authorList>
            <person name="Huff M."/>
            <person name="Hulse-Kemp A."/>
            <person name="Scheffler B."/>
            <person name="Youngblood R."/>
            <person name="Simpson S."/>
            <person name="Babiker E."/>
            <person name="Staton M."/>
        </authorList>
    </citation>
    <scope>NUCLEOTIDE SEQUENCE [LARGE SCALE GENOMIC DNA]</scope>
    <source>
        <tissue evidence="3">Leaf</tissue>
    </source>
</reference>
<dbReference type="InterPro" id="IPR000719">
    <property type="entry name" value="Prot_kinase_dom"/>
</dbReference>
<evidence type="ECO:0000259" key="2">
    <source>
        <dbReference type="PROSITE" id="PS50011"/>
    </source>
</evidence>
<feature type="compositionally biased region" description="Low complexity" evidence="1">
    <location>
        <begin position="571"/>
        <end position="581"/>
    </location>
</feature>
<dbReference type="EMBL" id="JARBHA010000002">
    <property type="protein sequence ID" value="KAJ9706127.1"/>
    <property type="molecule type" value="Genomic_DNA"/>
</dbReference>
<dbReference type="Gene3D" id="1.10.510.10">
    <property type="entry name" value="Transferase(Phosphotransferase) domain 1"/>
    <property type="match status" value="1"/>
</dbReference>
<name>A0AA39AEM2_VITRO</name>
<dbReference type="GO" id="GO:0005737">
    <property type="term" value="C:cytoplasm"/>
    <property type="evidence" value="ECO:0007669"/>
    <property type="project" value="TreeGrafter"/>
</dbReference>
<organism evidence="3 4">
    <name type="scientific">Vitis rotundifolia</name>
    <name type="common">Muscadine grape</name>
    <dbReference type="NCBI Taxonomy" id="103349"/>
    <lineage>
        <taxon>Eukaryota</taxon>
        <taxon>Viridiplantae</taxon>
        <taxon>Streptophyta</taxon>
        <taxon>Embryophyta</taxon>
        <taxon>Tracheophyta</taxon>
        <taxon>Spermatophyta</taxon>
        <taxon>Magnoliopsida</taxon>
        <taxon>eudicotyledons</taxon>
        <taxon>Gunneridae</taxon>
        <taxon>Pentapetalae</taxon>
        <taxon>rosids</taxon>
        <taxon>Vitales</taxon>
        <taxon>Vitaceae</taxon>
        <taxon>Viteae</taxon>
        <taxon>Vitis</taxon>
    </lineage>
</organism>
<dbReference type="AlphaFoldDB" id="A0AA39AEM2"/>
<accession>A0AA39AEM2</accession>
<protein>
    <recommendedName>
        <fullName evidence="2">Protein kinase domain-containing protein</fullName>
    </recommendedName>
</protein>
<dbReference type="Pfam" id="PF07714">
    <property type="entry name" value="PK_Tyr_Ser-Thr"/>
    <property type="match status" value="1"/>
</dbReference>
<evidence type="ECO:0000313" key="4">
    <source>
        <dbReference type="Proteomes" id="UP001168098"/>
    </source>
</evidence>
<proteinExistence type="predicted"/>
<dbReference type="InterPro" id="IPR010632">
    <property type="entry name" value="DUF1221"/>
</dbReference>
<dbReference type="SUPFAM" id="SSF56112">
    <property type="entry name" value="Protein kinase-like (PK-like)"/>
    <property type="match status" value="1"/>
</dbReference>
<dbReference type="PANTHER" id="PTHR23257:SF969">
    <property type="entry name" value="INTEGRIN-LINKED PROTEIN KINASE"/>
    <property type="match status" value="1"/>
</dbReference>
<dbReference type="FunFam" id="1.10.510.10:FF:000778">
    <property type="entry name" value="Kinase family protein"/>
    <property type="match status" value="1"/>
</dbReference>
<dbReference type="InterPro" id="IPR050167">
    <property type="entry name" value="Ser_Thr_protein_kinase"/>
</dbReference>
<comment type="caution">
    <text evidence="3">The sequence shown here is derived from an EMBL/GenBank/DDBJ whole genome shotgun (WGS) entry which is preliminary data.</text>
</comment>
<dbReference type="GO" id="GO:0005524">
    <property type="term" value="F:ATP binding"/>
    <property type="evidence" value="ECO:0007669"/>
    <property type="project" value="InterPro"/>
</dbReference>
<dbReference type="Proteomes" id="UP001168098">
    <property type="component" value="Unassembled WGS sequence"/>
</dbReference>
<feature type="domain" description="Protein kinase" evidence="2">
    <location>
        <begin position="228"/>
        <end position="503"/>
    </location>
</feature>
<keyword evidence="4" id="KW-1185">Reference proteome</keyword>
<dbReference type="PROSITE" id="PS50011">
    <property type="entry name" value="PROTEIN_KINASE_DOM"/>
    <property type="match status" value="1"/>
</dbReference>
<dbReference type="InterPro" id="IPR011009">
    <property type="entry name" value="Kinase-like_dom_sf"/>
</dbReference>